<protein>
    <submittedName>
        <fullName evidence="2">TIGR03986 family CRISPR-associated RAMP protein</fullName>
    </submittedName>
</protein>
<keyword evidence="3" id="KW-1185">Reference proteome</keyword>
<dbReference type="NCBIfam" id="TIGR03986">
    <property type="entry name" value="TIGR03986 family CRISPR-associated RAMP protein"/>
    <property type="match status" value="1"/>
</dbReference>
<dbReference type="RefSeq" id="WP_081589253.1">
    <property type="nucleotide sequence ID" value="NZ_CAWNVR010000163.1"/>
</dbReference>
<dbReference type="InterPro" id="IPR023825">
    <property type="entry name" value="CRISPR-assoc_RAMP_BGP1436"/>
</dbReference>
<dbReference type="Proteomes" id="UP000235036">
    <property type="component" value="Unassembled WGS sequence"/>
</dbReference>
<evidence type="ECO:0000256" key="1">
    <source>
        <dbReference type="SAM" id="MobiDB-lite"/>
    </source>
</evidence>
<accession>A0A2N6K6I4</accession>
<dbReference type="EMBL" id="NRQW01000113">
    <property type="protein sequence ID" value="PLZ92543.1"/>
    <property type="molecule type" value="Genomic_DNA"/>
</dbReference>
<evidence type="ECO:0000313" key="2">
    <source>
        <dbReference type="EMBL" id="PLZ92543.1"/>
    </source>
</evidence>
<organism evidence="2 3">
    <name type="scientific">Fischerella muscicola CCMEE 5323</name>
    <dbReference type="NCBI Taxonomy" id="2019572"/>
    <lineage>
        <taxon>Bacteria</taxon>
        <taxon>Bacillati</taxon>
        <taxon>Cyanobacteriota</taxon>
        <taxon>Cyanophyceae</taxon>
        <taxon>Nostocales</taxon>
        <taxon>Hapalosiphonaceae</taxon>
        <taxon>Fischerella</taxon>
    </lineage>
</organism>
<sequence>MDVLIEMIFVIFLINHVKHSILVKNQEVTQIGNISTNIYMLILMLKFNDATCTHLGNVWHQENFEKTLIPKILGSPKLTTFQHYLVQTSTDRKQLKHYSPQSDDEKTVIRGHKLYWHQGSKPDIQYSNSNEASGTQTTQIKPIKSDVHFTFTINFENLSDVELGALLWVLSISSDKTQAFGIGKQGEEYCLSLGMGKPLGMGAVKIEPELYLSDRNTRYQKLFDGNHWNEAETSASDEQQISFIKAFEKYVIDNISNEDKPKEGELNSLKDLPRIEMLYCLLRWNSPLKAEDTRYMTIKPTNEYRERPVLPTPLQIMNITDNRKLPTSSASSPENTPTKKFEKPIIKPKNNNRDSRPNNNRYNSGDGNSSNPAIQRPLPPKK</sequence>
<feature type="compositionally biased region" description="Polar residues" evidence="1">
    <location>
        <begin position="315"/>
        <end position="336"/>
    </location>
</feature>
<proteinExistence type="predicted"/>
<reference evidence="2 3" key="1">
    <citation type="submission" date="2017-08" db="EMBL/GenBank/DDBJ databases">
        <title>Genomes of Fischerella (Mastigocladus) sp. strains.</title>
        <authorList>
            <person name="Miller S.R."/>
        </authorList>
    </citation>
    <scope>NUCLEOTIDE SEQUENCE [LARGE SCALE GENOMIC DNA]</scope>
    <source>
        <strain evidence="2 3">CCMEE 5323</strain>
    </source>
</reference>
<gene>
    <name evidence="2" type="ORF">CEN44_05710</name>
</gene>
<comment type="caution">
    <text evidence="2">The sequence shown here is derived from an EMBL/GenBank/DDBJ whole genome shotgun (WGS) entry which is preliminary data.</text>
</comment>
<name>A0A2N6K6I4_FISMU</name>
<feature type="compositionally biased region" description="Basic and acidic residues" evidence="1">
    <location>
        <begin position="337"/>
        <end position="356"/>
    </location>
</feature>
<feature type="region of interest" description="Disordered" evidence="1">
    <location>
        <begin position="310"/>
        <end position="382"/>
    </location>
</feature>
<evidence type="ECO:0000313" key="3">
    <source>
        <dbReference type="Proteomes" id="UP000235036"/>
    </source>
</evidence>
<dbReference type="AlphaFoldDB" id="A0A2N6K6I4"/>